<dbReference type="REBASE" id="307242">
    <property type="entry name" value="M.Cro100DcmP"/>
</dbReference>
<evidence type="ECO:0000256" key="3">
    <source>
        <dbReference type="ARBA" id="ARBA00022691"/>
    </source>
</evidence>
<dbReference type="EC" id="2.1.1.37" evidence="8"/>
<dbReference type="CDD" id="cd00315">
    <property type="entry name" value="Cyt_C5_DNA_methylase"/>
    <property type="match status" value="1"/>
</dbReference>
<evidence type="ECO:0000256" key="1">
    <source>
        <dbReference type="ARBA" id="ARBA00022603"/>
    </source>
</evidence>
<evidence type="ECO:0000256" key="6">
    <source>
        <dbReference type="PROSITE-ProRule" id="PRU01016"/>
    </source>
</evidence>
<dbReference type="Gene3D" id="3.90.120.30">
    <property type="match status" value="1"/>
</dbReference>
<dbReference type="PROSITE" id="PS00095">
    <property type="entry name" value="C5_MTASE_2"/>
    <property type="match status" value="1"/>
</dbReference>
<dbReference type="GO" id="GO:0003677">
    <property type="term" value="F:DNA binding"/>
    <property type="evidence" value="ECO:0007669"/>
    <property type="project" value="TreeGrafter"/>
</dbReference>
<name>A0A482PLD4_CITRO</name>
<evidence type="ECO:0000256" key="4">
    <source>
        <dbReference type="ARBA" id="ARBA00022747"/>
    </source>
</evidence>
<keyword evidence="1 6" id="KW-0489">Methyltransferase</keyword>
<dbReference type="EMBL" id="CP038008">
    <property type="protein sequence ID" value="QBY28576.1"/>
    <property type="molecule type" value="Genomic_DNA"/>
</dbReference>
<dbReference type="NCBIfam" id="TIGR00675">
    <property type="entry name" value="dcm"/>
    <property type="match status" value="1"/>
</dbReference>
<dbReference type="InterPro" id="IPR031303">
    <property type="entry name" value="C5_meth_CS"/>
</dbReference>
<feature type="active site" evidence="6">
    <location>
        <position position="182"/>
    </location>
</feature>
<dbReference type="PANTHER" id="PTHR10629:SF52">
    <property type="entry name" value="DNA (CYTOSINE-5)-METHYLTRANSFERASE 1"/>
    <property type="match status" value="1"/>
</dbReference>
<dbReference type="InterPro" id="IPR050390">
    <property type="entry name" value="C5-Methyltransferase"/>
</dbReference>
<comment type="similarity">
    <text evidence="6 7">Belongs to the class I-like SAM-binding methyltransferase superfamily. C5-methyltransferase family.</text>
</comment>
<dbReference type="PROSITE" id="PS51679">
    <property type="entry name" value="SAM_MT_C5"/>
    <property type="match status" value="1"/>
</dbReference>
<gene>
    <name evidence="10" type="ORF">E2R62_06725</name>
</gene>
<dbReference type="InterPro" id="IPR029063">
    <property type="entry name" value="SAM-dependent_MTases_sf"/>
</dbReference>
<keyword evidence="2 6" id="KW-0808">Transferase</keyword>
<dbReference type="SUPFAM" id="SSF53335">
    <property type="entry name" value="S-adenosyl-L-methionine-dependent methyltransferases"/>
    <property type="match status" value="1"/>
</dbReference>
<dbReference type="GO" id="GO:0032259">
    <property type="term" value="P:methylation"/>
    <property type="evidence" value="ECO:0007669"/>
    <property type="project" value="UniProtKB-KW"/>
</dbReference>
<evidence type="ECO:0000256" key="2">
    <source>
        <dbReference type="ARBA" id="ARBA00022679"/>
    </source>
</evidence>
<proteinExistence type="inferred from homology"/>
<dbReference type="OMA" id="AGYRKGF"/>
<evidence type="ECO:0000256" key="8">
    <source>
        <dbReference type="RuleBase" id="RU000417"/>
    </source>
</evidence>
<evidence type="ECO:0000259" key="9">
    <source>
        <dbReference type="Pfam" id="PF18284"/>
    </source>
</evidence>
<protein>
    <recommendedName>
        <fullName evidence="8">Cytosine-specific methyltransferase</fullName>
        <ecNumber evidence="8">2.1.1.37</ecNumber>
    </recommendedName>
</protein>
<dbReference type="Gene3D" id="1.10.260.140">
    <property type="match status" value="1"/>
</dbReference>
<dbReference type="GO" id="GO:0044027">
    <property type="term" value="P:negative regulation of gene expression via chromosomal CpG island methylation"/>
    <property type="evidence" value="ECO:0007669"/>
    <property type="project" value="TreeGrafter"/>
</dbReference>
<evidence type="ECO:0000256" key="5">
    <source>
        <dbReference type="ARBA" id="ARBA00047422"/>
    </source>
</evidence>
<dbReference type="InterPro" id="IPR001525">
    <property type="entry name" value="C5_MeTfrase"/>
</dbReference>
<organism evidence="10">
    <name type="scientific">Citrobacter rodentium</name>
    <dbReference type="NCBI Taxonomy" id="67825"/>
    <lineage>
        <taxon>Bacteria</taxon>
        <taxon>Pseudomonadati</taxon>
        <taxon>Pseudomonadota</taxon>
        <taxon>Gammaproteobacteria</taxon>
        <taxon>Enterobacterales</taxon>
        <taxon>Enterobacteriaceae</taxon>
        <taxon>Citrobacter</taxon>
    </lineage>
</organism>
<dbReference type="RefSeq" id="WP_012906252.1">
    <property type="nucleotide sequence ID" value="NZ_CAJTBI010000033.1"/>
</dbReference>
<dbReference type="PRINTS" id="PR00105">
    <property type="entry name" value="C5METTRFRASE"/>
</dbReference>
<dbReference type="AlphaFoldDB" id="A0A482PLD4"/>
<sequence>MQQTLSLAGSSSPVTDHSAESLQAMLAKLSEIYDVKTLVAQLNGVGENHWSPAILKRTVANASLWHRLSEREAAHLRTLLPTPPVHHPHYAFRFIDLFAGIGGIRRGFEAIGGQCVFTSEWNKHAVRTYKANYYCDPASHRFNEDIRDITLSHREGISDRQAAEHIRQHVPQHDVLLAGFPCQPFSLAGVSKKNALGRAHGFACDTQGTLFFDVVRIIDACRPPIFVLENVKNLKSHDGGKTFRIIMQTLDELGYDVADTDDNGPDDPKIIDGKYFLPQHRERIVLVGFRRDLNLKGDFTLRDISTRYPQRRTTLAELLEPVVEAKYVLTPVLWKYLYRYAKKHQAKGNGFGYGMVSPSDPNSVTRTLSARYYKDGAEILIDRGWDFARGEKNFDDPDNQQHRPRRLTPRECARLMGFESPQEYQFRIPVSDTQAYRQFGNSVVVPVFAAVASLLEEKIKQAVALRQQESACGGRSR</sequence>
<dbReference type="PROSITE" id="PS00094">
    <property type="entry name" value="C5_MTASE_1"/>
    <property type="match status" value="1"/>
</dbReference>
<evidence type="ECO:0000313" key="10">
    <source>
        <dbReference type="EMBL" id="QBY28576.1"/>
    </source>
</evidence>
<dbReference type="Gene3D" id="3.40.50.150">
    <property type="entry name" value="Vaccinia Virus protein VP39"/>
    <property type="match status" value="1"/>
</dbReference>
<keyword evidence="4" id="KW-0680">Restriction system</keyword>
<dbReference type="PANTHER" id="PTHR10629">
    <property type="entry name" value="CYTOSINE-SPECIFIC METHYLTRANSFERASE"/>
    <property type="match status" value="1"/>
</dbReference>
<reference evidence="10" key="1">
    <citation type="submission" date="2019-03" db="EMBL/GenBank/DDBJ databases">
        <title>Complete genome sequence of enteropathogenic Citrobacter rodentium strain DBS100.</title>
        <authorList>
            <person name="Popov G."/>
            <person name="Fiebig A."/>
            <person name="Shideler S."/>
            <person name="Coombes B."/>
            <person name="Savchenko A."/>
        </authorList>
    </citation>
    <scope>NUCLEOTIDE SEQUENCE</scope>
    <source>
        <strain evidence="10">DBS100</strain>
    </source>
</reference>
<dbReference type="GO" id="GO:0009307">
    <property type="term" value="P:DNA restriction-modification system"/>
    <property type="evidence" value="ECO:0007669"/>
    <property type="project" value="UniProtKB-KW"/>
</dbReference>
<evidence type="ECO:0000256" key="7">
    <source>
        <dbReference type="RuleBase" id="RU000416"/>
    </source>
</evidence>
<comment type="catalytic activity">
    <reaction evidence="5 8">
        <text>a 2'-deoxycytidine in DNA + S-adenosyl-L-methionine = a 5-methyl-2'-deoxycytidine in DNA + S-adenosyl-L-homocysteine + H(+)</text>
        <dbReference type="Rhea" id="RHEA:13681"/>
        <dbReference type="Rhea" id="RHEA-COMP:11369"/>
        <dbReference type="Rhea" id="RHEA-COMP:11370"/>
        <dbReference type="ChEBI" id="CHEBI:15378"/>
        <dbReference type="ChEBI" id="CHEBI:57856"/>
        <dbReference type="ChEBI" id="CHEBI:59789"/>
        <dbReference type="ChEBI" id="CHEBI:85452"/>
        <dbReference type="ChEBI" id="CHEBI:85454"/>
        <dbReference type="EC" id="2.1.1.37"/>
    </reaction>
</comment>
<feature type="domain" description="DNA methylase N-terminal" evidence="9">
    <location>
        <begin position="25"/>
        <end position="80"/>
    </location>
</feature>
<dbReference type="GO" id="GO:0003886">
    <property type="term" value="F:DNA (cytosine-5-)-methyltransferase activity"/>
    <property type="evidence" value="ECO:0007669"/>
    <property type="project" value="UniProtKB-EC"/>
</dbReference>
<dbReference type="InterPro" id="IPR018117">
    <property type="entry name" value="C5_DNA_meth_AS"/>
</dbReference>
<dbReference type="NCBIfam" id="NF007772">
    <property type="entry name" value="PRK10458.1"/>
    <property type="match status" value="1"/>
</dbReference>
<dbReference type="Pfam" id="PF00145">
    <property type="entry name" value="DNA_methylase"/>
    <property type="match status" value="1"/>
</dbReference>
<dbReference type="Pfam" id="PF18284">
    <property type="entry name" value="DNA_meth_N"/>
    <property type="match status" value="1"/>
</dbReference>
<dbReference type="InterPro" id="IPR040743">
    <property type="entry name" value="DNA_meth_N"/>
</dbReference>
<keyword evidence="3 6" id="KW-0949">S-adenosyl-L-methionine</keyword>
<accession>A0A482PLD4</accession>